<dbReference type="STRING" id="1195236.CTER_5565"/>
<evidence type="ECO:0000256" key="1">
    <source>
        <dbReference type="SAM" id="SignalP"/>
    </source>
</evidence>
<organism evidence="2 3">
    <name type="scientific">Ruminiclostridium cellobioparum subsp. termitidis CT1112</name>
    <dbReference type="NCBI Taxonomy" id="1195236"/>
    <lineage>
        <taxon>Bacteria</taxon>
        <taxon>Bacillati</taxon>
        <taxon>Bacillota</taxon>
        <taxon>Clostridia</taxon>
        <taxon>Eubacteriales</taxon>
        <taxon>Oscillospiraceae</taxon>
        <taxon>Ruminiclostridium</taxon>
    </lineage>
</organism>
<reference evidence="2 3" key="1">
    <citation type="journal article" date="2013" name="Genome Announc.">
        <title>Draft Genome Sequence of the Cellulolytic, Mesophilic, Anaerobic Bacterium Clostridium termitidis Strain CT1112 (DSM 5398).</title>
        <authorList>
            <person name="Lal S."/>
            <person name="Ramachandran U."/>
            <person name="Zhang X."/>
            <person name="Munir R."/>
            <person name="Sparling R."/>
            <person name="Levin D.B."/>
        </authorList>
    </citation>
    <scope>NUCLEOTIDE SEQUENCE [LARGE SCALE GENOMIC DNA]</scope>
    <source>
        <strain evidence="2 3">CT1112</strain>
    </source>
</reference>
<evidence type="ECO:0000313" key="3">
    <source>
        <dbReference type="Proteomes" id="UP000014155"/>
    </source>
</evidence>
<evidence type="ECO:0000313" key="2">
    <source>
        <dbReference type="EMBL" id="EMS73951.1"/>
    </source>
</evidence>
<dbReference type="Proteomes" id="UP000014155">
    <property type="component" value="Unassembled WGS sequence"/>
</dbReference>
<comment type="caution">
    <text evidence="2">The sequence shown here is derived from an EMBL/GenBank/DDBJ whole genome shotgun (WGS) entry which is preliminary data.</text>
</comment>
<name>S0FUF3_RUMCE</name>
<accession>S0FUF3</accession>
<dbReference type="PATRIC" id="fig|1195236.3.peg.367"/>
<proteinExistence type="predicted"/>
<keyword evidence="3" id="KW-1185">Reference proteome</keyword>
<feature type="chain" id="PRO_5004486778" evidence="1">
    <location>
        <begin position="31"/>
        <end position="99"/>
    </location>
</feature>
<dbReference type="RefSeq" id="WP_004623281.1">
    <property type="nucleotide sequence ID" value="NZ_AORV01000010.1"/>
</dbReference>
<protein>
    <submittedName>
        <fullName evidence="2">Uncharacterized protein</fullName>
    </submittedName>
</protein>
<dbReference type="EMBL" id="AORV01000010">
    <property type="protein sequence ID" value="EMS73951.1"/>
    <property type="molecule type" value="Genomic_DNA"/>
</dbReference>
<dbReference type="AlphaFoldDB" id="S0FUF3"/>
<gene>
    <name evidence="2" type="ORF">CTER_5565</name>
</gene>
<sequence length="99" mass="10733">MKTVKKYNSILLICLIVLSNVLFRVTPVNAEVNDVVLSGYSYNISNSPTLTDGDTFNITLHVKKNTSNAVVDYIEITGSSFSLKDGGSTLTARPEGSNF</sequence>
<keyword evidence="1" id="KW-0732">Signal</keyword>
<feature type="signal peptide" evidence="1">
    <location>
        <begin position="1"/>
        <end position="30"/>
    </location>
</feature>